<dbReference type="Gene3D" id="3.30.450.40">
    <property type="match status" value="1"/>
</dbReference>
<protein>
    <submittedName>
        <fullName evidence="2">GAF domain-containing protein</fullName>
    </submittedName>
</protein>
<dbReference type="AlphaFoldDB" id="A0A841L7L2"/>
<feature type="domain" description="GAF" evidence="1">
    <location>
        <begin position="38"/>
        <end position="187"/>
    </location>
</feature>
<organism evidence="2 3">
    <name type="scientific">Polymorphobacter multimanifer</name>
    <dbReference type="NCBI Taxonomy" id="1070431"/>
    <lineage>
        <taxon>Bacteria</taxon>
        <taxon>Pseudomonadati</taxon>
        <taxon>Pseudomonadota</taxon>
        <taxon>Alphaproteobacteria</taxon>
        <taxon>Sphingomonadales</taxon>
        <taxon>Sphingosinicellaceae</taxon>
        <taxon>Polymorphobacter</taxon>
    </lineage>
</organism>
<evidence type="ECO:0000313" key="2">
    <source>
        <dbReference type="EMBL" id="MBB6228420.1"/>
    </source>
</evidence>
<dbReference type="SMART" id="SM00065">
    <property type="entry name" value="GAF"/>
    <property type="match status" value="1"/>
</dbReference>
<dbReference type="InterPro" id="IPR029016">
    <property type="entry name" value="GAF-like_dom_sf"/>
</dbReference>
<evidence type="ECO:0000259" key="1">
    <source>
        <dbReference type="SMART" id="SM00065"/>
    </source>
</evidence>
<reference evidence="2 3" key="1">
    <citation type="submission" date="2020-08" db="EMBL/GenBank/DDBJ databases">
        <title>Genomic Encyclopedia of Type Strains, Phase IV (KMG-IV): sequencing the most valuable type-strain genomes for metagenomic binning, comparative biology and taxonomic classification.</title>
        <authorList>
            <person name="Goeker M."/>
        </authorList>
    </citation>
    <scope>NUCLEOTIDE SEQUENCE [LARGE SCALE GENOMIC DNA]</scope>
    <source>
        <strain evidence="2 3">DSM 102189</strain>
    </source>
</reference>
<dbReference type="SUPFAM" id="SSF55781">
    <property type="entry name" value="GAF domain-like"/>
    <property type="match status" value="1"/>
</dbReference>
<keyword evidence="3" id="KW-1185">Reference proteome</keyword>
<evidence type="ECO:0000313" key="3">
    <source>
        <dbReference type="Proteomes" id="UP000538147"/>
    </source>
</evidence>
<dbReference type="Pfam" id="PF01590">
    <property type="entry name" value="GAF"/>
    <property type="match status" value="1"/>
</dbReference>
<accession>A0A841L7L2</accession>
<dbReference type="Proteomes" id="UP000538147">
    <property type="component" value="Unassembled WGS sequence"/>
</dbReference>
<proteinExistence type="predicted"/>
<dbReference type="RefSeq" id="WP_184200717.1">
    <property type="nucleotide sequence ID" value="NZ_JACIIV010000019.1"/>
</dbReference>
<name>A0A841L7L2_9SPHN</name>
<sequence length="226" mass="23724">MDQPDVSQFAGAKPLADGLLAGVLAGVLAAPEQRDVGPSEDIIDSFLRAARTHLGLQVAYVSEFCGNDALYRHVDAPGLEALIKPGDRRSLDDVYCRHILSGALPELIPDTAAEPLAVAMPITSAVPIGAHVSVPLRLEGGELFGMFCCLGPAADTSLTMRDLGIVRVFAQMAAAELQRRQATAVALAAKRAPVARMIDGGGPDMVYQPIYRIGAARAGPVVCRCP</sequence>
<comment type="caution">
    <text evidence="2">The sequence shown here is derived from an EMBL/GenBank/DDBJ whole genome shotgun (WGS) entry which is preliminary data.</text>
</comment>
<gene>
    <name evidence="2" type="ORF">FHS79_002607</name>
</gene>
<dbReference type="InterPro" id="IPR003018">
    <property type="entry name" value="GAF"/>
</dbReference>
<dbReference type="EMBL" id="JACIIV010000019">
    <property type="protein sequence ID" value="MBB6228420.1"/>
    <property type="molecule type" value="Genomic_DNA"/>
</dbReference>